<feature type="domain" description="ABC transmembrane type-1" evidence="8">
    <location>
        <begin position="67"/>
        <end position="258"/>
    </location>
</feature>
<name>A0A5N8X9G1_9ACTN</name>
<dbReference type="CDD" id="cd06261">
    <property type="entry name" value="TM_PBP2"/>
    <property type="match status" value="1"/>
</dbReference>
<keyword evidence="3" id="KW-1003">Cell membrane</keyword>
<dbReference type="GO" id="GO:0055085">
    <property type="term" value="P:transmembrane transport"/>
    <property type="evidence" value="ECO:0007669"/>
    <property type="project" value="InterPro"/>
</dbReference>
<feature type="transmembrane region" description="Helical" evidence="7">
    <location>
        <begin position="105"/>
        <end position="129"/>
    </location>
</feature>
<comment type="similarity">
    <text evidence="7">Belongs to the binding-protein-dependent transport system permease family.</text>
</comment>
<dbReference type="GO" id="GO:0005886">
    <property type="term" value="C:plasma membrane"/>
    <property type="evidence" value="ECO:0007669"/>
    <property type="project" value="UniProtKB-SubCell"/>
</dbReference>
<dbReference type="InterPro" id="IPR000515">
    <property type="entry name" value="MetI-like"/>
</dbReference>
<evidence type="ECO:0000256" key="7">
    <source>
        <dbReference type="RuleBase" id="RU363032"/>
    </source>
</evidence>
<gene>
    <name evidence="9" type="ORF">FNH08_02665</name>
</gene>
<dbReference type="Proteomes" id="UP000400924">
    <property type="component" value="Unassembled WGS sequence"/>
</dbReference>
<keyword evidence="6 7" id="KW-0472">Membrane</keyword>
<evidence type="ECO:0000256" key="2">
    <source>
        <dbReference type="ARBA" id="ARBA00022448"/>
    </source>
</evidence>
<organism evidence="9 10">
    <name type="scientific">Streptomyces spongiae</name>
    <dbReference type="NCBI Taxonomy" id="565072"/>
    <lineage>
        <taxon>Bacteria</taxon>
        <taxon>Bacillati</taxon>
        <taxon>Actinomycetota</taxon>
        <taxon>Actinomycetes</taxon>
        <taxon>Kitasatosporales</taxon>
        <taxon>Streptomycetaceae</taxon>
        <taxon>Streptomyces</taxon>
    </lineage>
</organism>
<evidence type="ECO:0000256" key="4">
    <source>
        <dbReference type="ARBA" id="ARBA00022692"/>
    </source>
</evidence>
<comment type="caution">
    <text evidence="9">The sequence shown here is derived from an EMBL/GenBank/DDBJ whole genome shotgun (WGS) entry which is preliminary data.</text>
</comment>
<feature type="transmembrane region" description="Helical" evidence="7">
    <location>
        <begin position="233"/>
        <end position="258"/>
    </location>
</feature>
<comment type="subcellular location">
    <subcellularLocation>
        <location evidence="1 7">Cell membrane</location>
        <topology evidence="1 7">Multi-pass membrane protein</topology>
    </subcellularLocation>
</comment>
<dbReference type="InterPro" id="IPR035906">
    <property type="entry name" value="MetI-like_sf"/>
</dbReference>
<dbReference type="Pfam" id="PF00528">
    <property type="entry name" value="BPD_transp_1"/>
    <property type="match status" value="1"/>
</dbReference>
<dbReference type="EMBL" id="VJZC01000008">
    <property type="protein sequence ID" value="MPY56120.1"/>
    <property type="molecule type" value="Genomic_DNA"/>
</dbReference>
<keyword evidence="5 7" id="KW-1133">Transmembrane helix</keyword>
<keyword evidence="4 7" id="KW-0812">Transmembrane</keyword>
<evidence type="ECO:0000256" key="6">
    <source>
        <dbReference type="ARBA" id="ARBA00023136"/>
    </source>
</evidence>
<reference evidence="9 10" key="1">
    <citation type="submission" date="2019-07" db="EMBL/GenBank/DDBJ databases">
        <title>New species of Amycolatopsis and Streptomyces.</title>
        <authorList>
            <person name="Duangmal K."/>
            <person name="Teo W.F.A."/>
            <person name="Lipun K."/>
        </authorList>
    </citation>
    <scope>NUCLEOTIDE SEQUENCE [LARGE SCALE GENOMIC DNA]</scope>
    <source>
        <strain evidence="9 10">NBRC 106415</strain>
    </source>
</reference>
<sequence length="272" mass="28912">MRTRPNYAAGAAAFVWLLIIGIPLYALVNTAVQPQTTYTDKGPVSLPSAVTADNFRTVLDSGFPQYIWNTLVVAASTVAIVLALAIPVSYAVVRGRGWITKGVFRLFLLGLAIPSQAVIIPLFLIVNNLGFYDTLWGIVLPTAAFALPVSVLVLSGGMRDISSELYEAMALDGASPARTLVKLVVPMSRSAIATTSVFTALQAWNGFLFPLIMTQSEDTKLVTLGLYNFVSEYGANVPALLAAVLMSALPILVVYLFARRALVAGLMGAGGK</sequence>
<feature type="transmembrane region" description="Helical" evidence="7">
    <location>
        <begin position="191"/>
        <end position="213"/>
    </location>
</feature>
<evidence type="ECO:0000256" key="1">
    <source>
        <dbReference type="ARBA" id="ARBA00004651"/>
    </source>
</evidence>
<dbReference type="PANTHER" id="PTHR43744:SF12">
    <property type="entry name" value="ABC TRANSPORTER PERMEASE PROTEIN MG189-RELATED"/>
    <property type="match status" value="1"/>
</dbReference>
<accession>A0A5N8X9G1</accession>
<keyword evidence="10" id="KW-1185">Reference proteome</keyword>
<proteinExistence type="inferred from homology"/>
<evidence type="ECO:0000256" key="3">
    <source>
        <dbReference type="ARBA" id="ARBA00022475"/>
    </source>
</evidence>
<feature type="transmembrane region" description="Helical" evidence="7">
    <location>
        <begin position="7"/>
        <end position="28"/>
    </location>
</feature>
<dbReference type="PANTHER" id="PTHR43744">
    <property type="entry name" value="ABC TRANSPORTER PERMEASE PROTEIN MG189-RELATED-RELATED"/>
    <property type="match status" value="1"/>
</dbReference>
<dbReference type="AlphaFoldDB" id="A0A5N8X9G1"/>
<evidence type="ECO:0000313" key="10">
    <source>
        <dbReference type="Proteomes" id="UP000400924"/>
    </source>
</evidence>
<dbReference type="RefSeq" id="WP_322723538.1">
    <property type="nucleotide sequence ID" value="NZ_VJZC01000008.1"/>
</dbReference>
<dbReference type="PROSITE" id="PS50928">
    <property type="entry name" value="ABC_TM1"/>
    <property type="match status" value="1"/>
</dbReference>
<evidence type="ECO:0000313" key="9">
    <source>
        <dbReference type="EMBL" id="MPY56120.1"/>
    </source>
</evidence>
<evidence type="ECO:0000259" key="8">
    <source>
        <dbReference type="PROSITE" id="PS50928"/>
    </source>
</evidence>
<evidence type="ECO:0000256" key="5">
    <source>
        <dbReference type="ARBA" id="ARBA00022989"/>
    </source>
</evidence>
<dbReference type="Gene3D" id="1.10.3720.10">
    <property type="entry name" value="MetI-like"/>
    <property type="match status" value="1"/>
</dbReference>
<feature type="transmembrane region" description="Helical" evidence="7">
    <location>
        <begin position="66"/>
        <end position="93"/>
    </location>
</feature>
<feature type="transmembrane region" description="Helical" evidence="7">
    <location>
        <begin position="135"/>
        <end position="154"/>
    </location>
</feature>
<dbReference type="SUPFAM" id="SSF161098">
    <property type="entry name" value="MetI-like"/>
    <property type="match status" value="1"/>
</dbReference>
<keyword evidence="2 7" id="KW-0813">Transport</keyword>
<protein>
    <submittedName>
        <fullName evidence="9">Carbohydrate ABC transporter permease</fullName>
    </submittedName>
</protein>